<dbReference type="STRING" id="488535.SAMN04487963_1469"/>
<proteinExistence type="predicted"/>
<dbReference type="InterPro" id="IPR036628">
    <property type="entry name" value="Clp_N_dom_sf"/>
</dbReference>
<dbReference type="InterPro" id="IPR027417">
    <property type="entry name" value="P-loop_NTPase"/>
</dbReference>
<evidence type="ECO:0000313" key="2">
    <source>
        <dbReference type="Proteomes" id="UP000198519"/>
    </source>
</evidence>
<dbReference type="RefSeq" id="WP_092021267.1">
    <property type="nucleotide sequence ID" value="NZ_FOUE01000002.1"/>
</dbReference>
<sequence length="442" mass="48709">MDEWQGCLSPSCQVALINARKNVEHRGGYAITVEDFLLALLDTESRLLSHLKAHGVDHDELTRTIQCEQPIVSTLAGEGLLSSQLVYWFAMAREQVGEAWLDWPLLMDVLVHKADRLQGKAYVAVLEQVPRWHLNQEPGFGSSPIGSTPSSVPVVVTDSDWLMLAEDVAVSMMASPSAVFWLSGSRGAGKTTWLQSLIPLLQYGCITVDLRRESEVMASDATVMPVDQAEPPALILDNVSPRELLGFLADECHMARHIVLGFPGPLLMISAGDEQELGYAAELERQLGRPLECFVLPAANESQLLAVATAHQPRIEKRWKVELTLASIKYLASSMVALVSTPGQLLAVLERAAARVALFAQRGPLDSLRLAGELDSLKRQQLVALARQHEGVDLERPMKRLSLELAASEIGWHERKAAGHLRRVLVDDVVKELRVERSWGRA</sequence>
<name>A0A1I4NLG2_9GAMM</name>
<dbReference type="SUPFAM" id="SSF52540">
    <property type="entry name" value="P-loop containing nucleoside triphosphate hydrolases"/>
    <property type="match status" value="1"/>
</dbReference>
<dbReference type="Proteomes" id="UP000198519">
    <property type="component" value="Unassembled WGS sequence"/>
</dbReference>
<accession>A0A1I4NLG2</accession>
<dbReference type="Gene3D" id="1.10.1780.10">
    <property type="entry name" value="Clp, N-terminal domain"/>
    <property type="match status" value="1"/>
</dbReference>
<dbReference type="SUPFAM" id="SSF81923">
    <property type="entry name" value="Double Clp-N motif"/>
    <property type="match status" value="1"/>
</dbReference>
<reference evidence="2" key="1">
    <citation type="submission" date="2016-10" db="EMBL/GenBank/DDBJ databases">
        <authorList>
            <person name="Varghese N."/>
            <person name="Submissions S."/>
        </authorList>
    </citation>
    <scope>NUCLEOTIDE SEQUENCE [LARGE SCALE GENOMIC DNA]</scope>
    <source>
        <strain evidence="2">CGMCC 1.7061</strain>
    </source>
</reference>
<gene>
    <name evidence="1" type="ORF">SAMN04487963_1469</name>
</gene>
<dbReference type="EMBL" id="FOUE01000002">
    <property type="protein sequence ID" value="SFM16127.1"/>
    <property type="molecule type" value="Genomic_DNA"/>
</dbReference>
<keyword evidence="2" id="KW-1185">Reference proteome</keyword>
<dbReference type="AlphaFoldDB" id="A0A1I4NLG2"/>
<evidence type="ECO:0000313" key="1">
    <source>
        <dbReference type="EMBL" id="SFM16127.1"/>
    </source>
</evidence>
<evidence type="ECO:0008006" key="3">
    <source>
        <dbReference type="Google" id="ProtNLM"/>
    </source>
</evidence>
<protein>
    <recommendedName>
        <fullName evidence="3">Clp amino terminal domain-containing protein, pathogenicity island component</fullName>
    </recommendedName>
</protein>
<dbReference type="OrthoDB" id="6345267at2"/>
<organism evidence="1 2">
    <name type="scientific">Marinobacter zhejiangensis</name>
    <dbReference type="NCBI Taxonomy" id="488535"/>
    <lineage>
        <taxon>Bacteria</taxon>
        <taxon>Pseudomonadati</taxon>
        <taxon>Pseudomonadota</taxon>
        <taxon>Gammaproteobacteria</taxon>
        <taxon>Pseudomonadales</taxon>
        <taxon>Marinobacteraceae</taxon>
        <taxon>Marinobacter</taxon>
    </lineage>
</organism>